<gene>
    <name evidence="4" type="ORF">FHS29_005680</name>
</gene>
<keyword evidence="4" id="KW-0966">Cell projection</keyword>
<protein>
    <submittedName>
        <fullName evidence="4">FlaG/FlaF family flagellin (Archaellin)</fullName>
    </submittedName>
</protein>
<keyword evidence="5" id="KW-1185">Reference proteome</keyword>
<dbReference type="EMBL" id="JACHJN010000010">
    <property type="protein sequence ID" value="MBB5959060.1"/>
    <property type="molecule type" value="Genomic_DNA"/>
</dbReference>
<evidence type="ECO:0000313" key="4">
    <source>
        <dbReference type="EMBL" id="MBB5959060.1"/>
    </source>
</evidence>
<keyword evidence="4" id="KW-0969">Cilium</keyword>
<feature type="signal peptide" evidence="3">
    <location>
        <begin position="1"/>
        <end position="20"/>
    </location>
</feature>
<dbReference type="RefSeq" id="WP_184695613.1">
    <property type="nucleotide sequence ID" value="NZ_JACHJN010000010.1"/>
</dbReference>
<feature type="compositionally biased region" description="Basic and acidic residues" evidence="1">
    <location>
        <begin position="236"/>
        <end position="268"/>
    </location>
</feature>
<feature type="transmembrane region" description="Helical" evidence="2">
    <location>
        <begin position="215"/>
        <end position="232"/>
    </location>
</feature>
<sequence length="285" mass="30620">MTSLALSLPLQFFAPTPAIAQATPDTVTLSATVDGTPVGNDDLVLDPTGSARISVTVHNRTDTVRHVKTVRLSGTALALTFFSYDTTVPFDVPAKESVTKAFVLDLTQLGTQATGLLPTDIEVLDVQRDVIATISTTGDVRGSVWSVYGIFGIAVFALTALAWIGALWALARRRLPANRWQRAMQFLPAGIGTGLVAVISLSVLRVMAPSPAAEIPFILGAAAAAFALGYLTPHPHQDHLHRDQHPHQDQHQNRHPHQDQHQHQHPPIDPEATQRITRPLPGGAA</sequence>
<dbReference type="AlphaFoldDB" id="A0A841CPE5"/>
<evidence type="ECO:0000256" key="3">
    <source>
        <dbReference type="SAM" id="SignalP"/>
    </source>
</evidence>
<keyword evidence="2" id="KW-0472">Membrane</keyword>
<dbReference type="Proteomes" id="UP000547510">
    <property type="component" value="Unassembled WGS sequence"/>
</dbReference>
<keyword evidence="4" id="KW-0282">Flagellum</keyword>
<proteinExistence type="predicted"/>
<evidence type="ECO:0000256" key="2">
    <source>
        <dbReference type="SAM" id="Phobius"/>
    </source>
</evidence>
<feature type="transmembrane region" description="Helical" evidence="2">
    <location>
        <begin position="183"/>
        <end position="203"/>
    </location>
</feature>
<feature type="region of interest" description="Disordered" evidence="1">
    <location>
        <begin position="236"/>
        <end position="285"/>
    </location>
</feature>
<feature type="transmembrane region" description="Helical" evidence="2">
    <location>
        <begin position="145"/>
        <end position="171"/>
    </location>
</feature>
<comment type="caution">
    <text evidence="4">The sequence shown here is derived from an EMBL/GenBank/DDBJ whole genome shotgun (WGS) entry which is preliminary data.</text>
</comment>
<keyword evidence="2" id="KW-0812">Transmembrane</keyword>
<evidence type="ECO:0000313" key="5">
    <source>
        <dbReference type="Proteomes" id="UP000547510"/>
    </source>
</evidence>
<name>A0A841CPE5_9PSEU</name>
<keyword evidence="3" id="KW-0732">Signal</keyword>
<feature type="chain" id="PRO_5032724277" evidence="3">
    <location>
        <begin position="21"/>
        <end position="285"/>
    </location>
</feature>
<evidence type="ECO:0000256" key="1">
    <source>
        <dbReference type="SAM" id="MobiDB-lite"/>
    </source>
</evidence>
<keyword evidence="2" id="KW-1133">Transmembrane helix</keyword>
<reference evidence="4 5" key="1">
    <citation type="submission" date="2020-08" db="EMBL/GenBank/DDBJ databases">
        <title>Genomic Encyclopedia of Type Strains, Phase III (KMG-III): the genomes of soil and plant-associated and newly described type strains.</title>
        <authorList>
            <person name="Whitman W."/>
        </authorList>
    </citation>
    <scope>NUCLEOTIDE SEQUENCE [LARGE SCALE GENOMIC DNA]</scope>
    <source>
        <strain evidence="4 5">CECT 8640</strain>
    </source>
</reference>
<accession>A0A841CPE5</accession>
<organism evidence="4 5">
    <name type="scientific">Saccharothrix tamanrassetensis</name>
    <dbReference type="NCBI Taxonomy" id="1051531"/>
    <lineage>
        <taxon>Bacteria</taxon>
        <taxon>Bacillati</taxon>
        <taxon>Actinomycetota</taxon>
        <taxon>Actinomycetes</taxon>
        <taxon>Pseudonocardiales</taxon>
        <taxon>Pseudonocardiaceae</taxon>
        <taxon>Saccharothrix</taxon>
    </lineage>
</organism>